<dbReference type="AlphaFoldDB" id="A0A348WN57"/>
<dbReference type="InterPro" id="IPR005097">
    <property type="entry name" value="Sacchrp_dh_NADP-bd"/>
</dbReference>
<dbReference type="Proteomes" id="UP000262878">
    <property type="component" value="Unassembled WGS sequence"/>
</dbReference>
<evidence type="ECO:0000313" key="3">
    <source>
        <dbReference type="Proteomes" id="UP000262878"/>
    </source>
</evidence>
<sequence>MALRWLIYGANGYSGKLIAHKAVARGYHPVLAGRNATEIEHFAGALQLQHRVFSLSDPSQVKQQLIDIDLVINCAGPFSKTAAPLIQACISTATHYLDITGEIDVFEYAHSQSEAAKKAGIVLCPGVGFDVIPTDCLAARLYAQMPDATHLALGFDSASRMSRGTAKTSIERLGHGGAARIDGIVSSVPLAWKERRIDFGNGVKSAMTIPWGDVATAFYTTSIPNIEVYIPAPPKLIKRLRLVNWFRWIFKSRWIQKQLKAKVDQRDSSGPDESARKANPTYIWGEVKNKRGDTKSMRFKIKNGYTVTAEGAVEVALYILQHEALPGGYYTPSRLCGAKLLDSFIEH</sequence>
<name>A0A348WN57_9GAMM</name>
<dbReference type="PANTHER" id="PTHR43781:SF1">
    <property type="entry name" value="SACCHAROPINE DEHYDROGENASE"/>
    <property type="match status" value="1"/>
</dbReference>
<dbReference type="STRING" id="314276.OS145_00977"/>
<dbReference type="PANTHER" id="PTHR43781">
    <property type="entry name" value="SACCHAROPINE DEHYDROGENASE"/>
    <property type="match status" value="1"/>
</dbReference>
<dbReference type="EMBL" id="DMUP01000093">
    <property type="protein sequence ID" value="HAR55969.1"/>
    <property type="molecule type" value="Genomic_DNA"/>
</dbReference>
<dbReference type="InterPro" id="IPR036291">
    <property type="entry name" value="NAD(P)-bd_dom_sf"/>
</dbReference>
<protein>
    <recommendedName>
        <fullName evidence="1">Saccharopine dehydrogenase NADP binding domain-containing protein</fullName>
    </recommendedName>
</protein>
<gene>
    <name evidence="2" type="ORF">DCR58_04185</name>
</gene>
<evidence type="ECO:0000313" key="2">
    <source>
        <dbReference type="EMBL" id="HAR55969.1"/>
    </source>
</evidence>
<feature type="domain" description="Saccharopine dehydrogenase NADP binding" evidence="1">
    <location>
        <begin position="6"/>
        <end position="122"/>
    </location>
</feature>
<dbReference type="Pfam" id="PF03435">
    <property type="entry name" value="Sacchrp_dh_NADP"/>
    <property type="match status" value="1"/>
</dbReference>
<reference evidence="2 3" key="1">
    <citation type="journal article" date="2018" name="Nat. Biotechnol.">
        <title>A standardized bacterial taxonomy based on genome phylogeny substantially revises the tree of life.</title>
        <authorList>
            <person name="Parks D.H."/>
            <person name="Chuvochina M."/>
            <person name="Waite D.W."/>
            <person name="Rinke C."/>
            <person name="Skarshewski A."/>
            <person name="Chaumeil P.A."/>
            <person name="Hugenholtz P."/>
        </authorList>
    </citation>
    <scope>NUCLEOTIDE SEQUENCE [LARGE SCALE GENOMIC DNA]</scope>
    <source>
        <strain evidence="2">UBA9360</strain>
    </source>
</reference>
<dbReference type="Gene3D" id="3.40.50.720">
    <property type="entry name" value="NAD(P)-binding Rossmann-like Domain"/>
    <property type="match status" value="1"/>
</dbReference>
<dbReference type="SUPFAM" id="SSF51735">
    <property type="entry name" value="NAD(P)-binding Rossmann-fold domains"/>
    <property type="match status" value="1"/>
</dbReference>
<accession>A0A348WN57</accession>
<organism evidence="2 3">
    <name type="scientific">Idiomarina baltica</name>
    <dbReference type="NCBI Taxonomy" id="190892"/>
    <lineage>
        <taxon>Bacteria</taxon>
        <taxon>Pseudomonadati</taxon>
        <taxon>Pseudomonadota</taxon>
        <taxon>Gammaproteobacteria</taxon>
        <taxon>Alteromonadales</taxon>
        <taxon>Idiomarinaceae</taxon>
        <taxon>Idiomarina</taxon>
    </lineage>
</organism>
<dbReference type="RefSeq" id="WP_286681919.1">
    <property type="nucleotide sequence ID" value="NZ_DAIRLQ010000006.1"/>
</dbReference>
<proteinExistence type="predicted"/>
<evidence type="ECO:0000259" key="1">
    <source>
        <dbReference type="Pfam" id="PF03435"/>
    </source>
</evidence>
<comment type="caution">
    <text evidence="2">The sequence shown here is derived from an EMBL/GenBank/DDBJ whole genome shotgun (WGS) entry which is preliminary data.</text>
</comment>